<proteinExistence type="predicted"/>
<reference evidence="1" key="1">
    <citation type="journal article" date="2014" name="Front. Microbiol.">
        <title>High frequency of phylogenetically diverse reductive dehalogenase-homologous genes in deep subseafloor sedimentary metagenomes.</title>
        <authorList>
            <person name="Kawai M."/>
            <person name="Futagami T."/>
            <person name="Toyoda A."/>
            <person name="Takaki Y."/>
            <person name="Nishi S."/>
            <person name="Hori S."/>
            <person name="Arai W."/>
            <person name="Tsubouchi T."/>
            <person name="Morono Y."/>
            <person name="Uchiyama I."/>
            <person name="Ito T."/>
            <person name="Fujiyama A."/>
            <person name="Inagaki F."/>
            <person name="Takami H."/>
        </authorList>
    </citation>
    <scope>NUCLEOTIDE SEQUENCE</scope>
    <source>
        <strain evidence="1">Expedition CK06-06</strain>
    </source>
</reference>
<dbReference type="EMBL" id="BART01017483">
    <property type="protein sequence ID" value="GAG78267.1"/>
    <property type="molecule type" value="Genomic_DNA"/>
</dbReference>
<dbReference type="PANTHER" id="PTHR36848:SF2">
    <property type="entry name" value="SECRETED PROTEIN"/>
    <property type="match status" value="1"/>
</dbReference>
<dbReference type="InterPro" id="IPR053161">
    <property type="entry name" value="Ulvan_degrading_GH"/>
</dbReference>
<feature type="non-terminal residue" evidence="1">
    <location>
        <position position="211"/>
    </location>
</feature>
<comment type="caution">
    <text evidence="1">The sequence shown here is derived from an EMBL/GenBank/DDBJ whole genome shotgun (WGS) entry which is preliminary data.</text>
</comment>
<dbReference type="PANTHER" id="PTHR36848">
    <property type="entry name" value="DNA-BINDING PROTEIN (PUTATIVE SECRETED PROTEIN)-RELATED"/>
    <property type="match status" value="1"/>
</dbReference>
<organism evidence="1">
    <name type="scientific">marine sediment metagenome</name>
    <dbReference type="NCBI Taxonomy" id="412755"/>
    <lineage>
        <taxon>unclassified sequences</taxon>
        <taxon>metagenomes</taxon>
        <taxon>ecological metagenomes</taxon>
    </lineage>
</organism>
<accession>X1BAG8</accession>
<sequence length="211" mass="24910">MERIKNTVKYSKKKGMLAYLYDEDRWPSGFTGGEIPRKGKSYCNQGLELTEKNGKWTFRKVIGKRLLQFNNETYVDTLNPGAIKSFIESTYEKYLEVIGKEFNKTIPGIFTDEPNCRTWRWNGKANIPWTDNLPEKFKEKYGYEISKYLPSLFLDLGNYKKIRYHYWKLVTELFLGAYTKQIYKWCNQHKIAYTGHYNAEDTLPSQLTNLG</sequence>
<protein>
    <submittedName>
        <fullName evidence="1">Uncharacterized protein</fullName>
    </submittedName>
</protein>
<gene>
    <name evidence="1" type="ORF">S01H4_33264</name>
</gene>
<dbReference type="AlphaFoldDB" id="X1BAG8"/>
<evidence type="ECO:0000313" key="1">
    <source>
        <dbReference type="EMBL" id="GAG78267.1"/>
    </source>
</evidence>
<name>X1BAG8_9ZZZZ</name>